<gene>
    <name evidence="2" type="ORF">UW37_C0036G0006</name>
</gene>
<reference evidence="2 3" key="1">
    <citation type="journal article" date="2015" name="Nature">
        <title>rRNA introns, odd ribosomes, and small enigmatic genomes across a large radiation of phyla.</title>
        <authorList>
            <person name="Brown C.T."/>
            <person name="Hug L.A."/>
            <person name="Thomas B.C."/>
            <person name="Sharon I."/>
            <person name="Castelle C.J."/>
            <person name="Singh A."/>
            <person name="Wilkins M.J."/>
            <person name="Williams K.H."/>
            <person name="Banfield J.F."/>
        </authorList>
    </citation>
    <scope>NUCLEOTIDE SEQUENCE [LARGE SCALE GENOMIC DNA]</scope>
</reference>
<accession>A0A0G1HF48</accession>
<protein>
    <recommendedName>
        <fullName evidence="4">Prepilin-type N-terminal cleavage/methylation domain-containing protein</fullName>
    </recommendedName>
</protein>
<dbReference type="Proteomes" id="UP000034063">
    <property type="component" value="Unassembled WGS sequence"/>
</dbReference>
<sequence>MPSLWRTVNRKQETRKNFDKNCQLSKPGFTLIEIALSLVFILAMIVILLTASGTFRTTRKGNLQGIATKIASRQIENLRNTAFASLPTCPSPTGCNIDIVQEPDLAKLPSASAIKTLDDYESSTKIKQVLIKVNWTENTAPQEIKIETLISENGL</sequence>
<dbReference type="EMBL" id="LCIB01000036">
    <property type="protein sequence ID" value="KKT45961.1"/>
    <property type="molecule type" value="Genomic_DNA"/>
</dbReference>
<proteinExistence type="predicted"/>
<keyword evidence="1" id="KW-0472">Membrane</keyword>
<evidence type="ECO:0008006" key="4">
    <source>
        <dbReference type="Google" id="ProtNLM"/>
    </source>
</evidence>
<organism evidence="2 3">
    <name type="scientific">Candidatus Gottesmanbacteria bacterium GW2011_GWA2_44_17</name>
    <dbReference type="NCBI Taxonomy" id="1618444"/>
    <lineage>
        <taxon>Bacteria</taxon>
        <taxon>Candidatus Gottesmaniibacteriota</taxon>
    </lineage>
</organism>
<keyword evidence="1" id="KW-1133">Transmembrane helix</keyword>
<evidence type="ECO:0000256" key="1">
    <source>
        <dbReference type="SAM" id="Phobius"/>
    </source>
</evidence>
<dbReference type="AlphaFoldDB" id="A0A0G1HF48"/>
<comment type="caution">
    <text evidence="2">The sequence shown here is derived from an EMBL/GenBank/DDBJ whole genome shotgun (WGS) entry which is preliminary data.</text>
</comment>
<evidence type="ECO:0000313" key="2">
    <source>
        <dbReference type="EMBL" id="KKT45961.1"/>
    </source>
</evidence>
<keyword evidence="1" id="KW-0812">Transmembrane</keyword>
<feature type="transmembrane region" description="Helical" evidence="1">
    <location>
        <begin position="34"/>
        <end position="55"/>
    </location>
</feature>
<evidence type="ECO:0000313" key="3">
    <source>
        <dbReference type="Proteomes" id="UP000034063"/>
    </source>
</evidence>
<name>A0A0G1HF48_9BACT</name>